<organism evidence="2 3">
    <name type="scientific">Halorubrum aidingense JCM 13560</name>
    <dbReference type="NCBI Taxonomy" id="1230454"/>
    <lineage>
        <taxon>Archaea</taxon>
        <taxon>Methanobacteriati</taxon>
        <taxon>Methanobacteriota</taxon>
        <taxon>Stenosarchaea group</taxon>
        <taxon>Halobacteria</taxon>
        <taxon>Halobacteriales</taxon>
        <taxon>Haloferacaceae</taxon>
        <taxon>Halorubrum</taxon>
    </lineage>
</organism>
<evidence type="ECO:0008006" key="4">
    <source>
        <dbReference type="Google" id="ProtNLM"/>
    </source>
</evidence>
<dbReference type="EMBL" id="AOJI01000022">
    <property type="protein sequence ID" value="EMA67467.1"/>
    <property type="molecule type" value="Genomic_DNA"/>
</dbReference>
<keyword evidence="1" id="KW-0812">Transmembrane</keyword>
<keyword evidence="3" id="KW-1185">Reference proteome</keyword>
<dbReference type="AlphaFoldDB" id="M0PBD3"/>
<feature type="transmembrane region" description="Helical" evidence="1">
    <location>
        <begin position="37"/>
        <end position="65"/>
    </location>
</feature>
<accession>M0PBD3</accession>
<dbReference type="Proteomes" id="UP000011575">
    <property type="component" value="Unassembled WGS sequence"/>
</dbReference>
<name>M0PBD3_9EURY</name>
<keyword evidence="1" id="KW-1133">Transmembrane helix</keyword>
<evidence type="ECO:0000313" key="2">
    <source>
        <dbReference type="EMBL" id="EMA67467.1"/>
    </source>
</evidence>
<dbReference type="RefSeq" id="WP_007999873.1">
    <property type="nucleotide sequence ID" value="NZ_AOJI01000022.1"/>
</dbReference>
<keyword evidence="1" id="KW-0472">Membrane</keyword>
<proteinExistence type="predicted"/>
<evidence type="ECO:0000313" key="3">
    <source>
        <dbReference type="Proteomes" id="UP000011575"/>
    </source>
</evidence>
<dbReference type="STRING" id="1230454.C461_07064"/>
<evidence type="ECO:0000256" key="1">
    <source>
        <dbReference type="SAM" id="Phobius"/>
    </source>
</evidence>
<dbReference type="PATRIC" id="fig|1230454.4.peg.1429"/>
<feature type="transmembrane region" description="Helical" evidence="1">
    <location>
        <begin position="150"/>
        <end position="173"/>
    </location>
</feature>
<reference evidence="2 3" key="1">
    <citation type="journal article" date="2014" name="PLoS Genet.">
        <title>Phylogenetically driven sequencing of extremely halophilic archaea reveals strategies for static and dynamic osmo-response.</title>
        <authorList>
            <person name="Becker E.A."/>
            <person name="Seitzer P.M."/>
            <person name="Tritt A."/>
            <person name="Larsen D."/>
            <person name="Krusor M."/>
            <person name="Yao A.I."/>
            <person name="Wu D."/>
            <person name="Madern D."/>
            <person name="Eisen J.A."/>
            <person name="Darling A.E."/>
            <person name="Facciotti M.T."/>
        </authorList>
    </citation>
    <scope>NUCLEOTIDE SEQUENCE [LARGE SCALE GENOMIC DNA]</scope>
    <source>
        <strain evidence="2 3">JCM 13560</strain>
    </source>
</reference>
<protein>
    <recommendedName>
        <fullName evidence="4">Membrane-associated protein</fullName>
    </recommendedName>
</protein>
<gene>
    <name evidence="2" type="ORF">C461_07064</name>
</gene>
<comment type="caution">
    <text evidence="2">The sequence shown here is derived from an EMBL/GenBank/DDBJ whole genome shotgun (WGS) entry which is preliminary data.</text>
</comment>
<sequence length="189" mass="20453">MALDTTLGALLLAVGPSLLVVAYFLEGLLVGKLLHPSILFLLYVFAWEPTFAVTALVAACCLVSVTAGQFVLYQGFDDAGEHGRLYRAIPRLDRLPSAVRGRIGDRRMAIINRQFDRFGGHAIWMSNATPGFRGLMTIVAALNGYPRSRFVALSAVGNAIYMCLLVAVATGALEVVHFLPWDLGPDSFP</sequence>
<dbReference type="OrthoDB" id="204088at2157"/>
<feature type="transmembrane region" description="Helical" evidence="1">
    <location>
        <begin position="7"/>
        <end position="25"/>
    </location>
</feature>